<protein>
    <submittedName>
        <fullName evidence="1">Uncharacterized protein</fullName>
    </submittedName>
</protein>
<gene>
    <name evidence="1" type="ORF">L6452_30639</name>
</gene>
<reference evidence="1 2" key="2">
    <citation type="journal article" date="2022" name="Mol. Ecol. Resour.">
        <title>The genomes of chicory, endive, great burdock and yacon provide insights into Asteraceae paleo-polyploidization history and plant inulin production.</title>
        <authorList>
            <person name="Fan W."/>
            <person name="Wang S."/>
            <person name="Wang H."/>
            <person name="Wang A."/>
            <person name="Jiang F."/>
            <person name="Liu H."/>
            <person name="Zhao H."/>
            <person name="Xu D."/>
            <person name="Zhang Y."/>
        </authorList>
    </citation>
    <scope>NUCLEOTIDE SEQUENCE [LARGE SCALE GENOMIC DNA]</scope>
    <source>
        <strain evidence="2">cv. Niubang</strain>
    </source>
</reference>
<evidence type="ECO:0000313" key="2">
    <source>
        <dbReference type="Proteomes" id="UP001055879"/>
    </source>
</evidence>
<dbReference type="EMBL" id="CM042056">
    <property type="protein sequence ID" value="KAI3697546.1"/>
    <property type="molecule type" value="Genomic_DNA"/>
</dbReference>
<proteinExistence type="predicted"/>
<keyword evidence="2" id="KW-1185">Reference proteome</keyword>
<sequence length="71" mass="8279">MFKISLYLYKDDVNWAAIPSPIRTTVDHLRSEQPPTTTDLDHCRSEPSPITSERVFWSFTNISFKSQSYIL</sequence>
<name>A0ACB8ZJ63_ARCLA</name>
<organism evidence="1 2">
    <name type="scientific">Arctium lappa</name>
    <name type="common">Greater burdock</name>
    <name type="synonym">Lappa major</name>
    <dbReference type="NCBI Taxonomy" id="4217"/>
    <lineage>
        <taxon>Eukaryota</taxon>
        <taxon>Viridiplantae</taxon>
        <taxon>Streptophyta</taxon>
        <taxon>Embryophyta</taxon>
        <taxon>Tracheophyta</taxon>
        <taxon>Spermatophyta</taxon>
        <taxon>Magnoliopsida</taxon>
        <taxon>eudicotyledons</taxon>
        <taxon>Gunneridae</taxon>
        <taxon>Pentapetalae</taxon>
        <taxon>asterids</taxon>
        <taxon>campanulids</taxon>
        <taxon>Asterales</taxon>
        <taxon>Asteraceae</taxon>
        <taxon>Carduoideae</taxon>
        <taxon>Cardueae</taxon>
        <taxon>Arctiinae</taxon>
        <taxon>Arctium</taxon>
    </lineage>
</organism>
<accession>A0ACB8ZJ63</accession>
<dbReference type="Proteomes" id="UP001055879">
    <property type="component" value="Linkage Group LG10"/>
</dbReference>
<evidence type="ECO:0000313" key="1">
    <source>
        <dbReference type="EMBL" id="KAI3697546.1"/>
    </source>
</evidence>
<comment type="caution">
    <text evidence="1">The sequence shown here is derived from an EMBL/GenBank/DDBJ whole genome shotgun (WGS) entry which is preliminary data.</text>
</comment>
<reference evidence="2" key="1">
    <citation type="journal article" date="2022" name="Mol. Ecol. Resour.">
        <title>The genomes of chicory, endive, great burdock and yacon provide insights into Asteraceae palaeo-polyploidization history and plant inulin production.</title>
        <authorList>
            <person name="Fan W."/>
            <person name="Wang S."/>
            <person name="Wang H."/>
            <person name="Wang A."/>
            <person name="Jiang F."/>
            <person name="Liu H."/>
            <person name="Zhao H."/>
            <person name="Xu D."/>
            <person name="Zhang Y."/>
        </authorList>
    </citation>
    <scope>NUCLEOTIDE SEQUENCE [LARGE SCALE GENOMIC DNA]</scope>
    <source>
        <strain evidence="2">cv. Niubang</strain>
    </source>
</reference>